<dbReference type="AlphaFoldDB" id="A0A967EBJ8"/>
<dbReference type="Proteomes" id="UP000707206">
    <property type="component" value="Unassembled WGS sequence"/>
</dbReference>
<protein>
    <submittedName>
        <fullName evidence="1">Uncharacterized protein</fullName>
    </submittedName>
</protein>
<organism evidence="1 2">
    <name type="scientific">Pelagihabitans pacificus</name>
    <dbReference type="NCBI Taxonomy" id="2696054"/>
    <lineage>
        <taxon>Bacteria</taxon>
        <taxon>Pseudomonadati</taxon>
        <taxon>Bacteroidota</taxon>
        <taxon>Flavobacteriia</taxon>
        <taxon>Flavobacteriales</taxon>
        <taxon>Flavobacteriaceae</taxon>
        <taxon>Pelagihabitans</taxon>
    </lineage>
</organism>
<name>A0A967EBJ8_9FLAO</name>
<dbReference type="EMBL" id="VIKU02000004">
    <property type="protein sequence ID" value="NHF60391.1"/>
    <property type="molecule type" value="Genomic_DNA"/>
</dbReference>
<gene>
    <name evidence="1" type="ORF">FK220_013640</name>
</gene>
<evidence type="ECO:0000313" key="1">
    <source>
        <dbReference type="EMBL" id="NHF60391.1"/>
    </source>
</evidence>
<reference evidence="1" key="1">
    <citation type="submission" date="2019-07" db="EMBL/GenBank/DDBJ databases">
        <authorList>
            <person name="De-Chao Zhang Q."/>
        </authorList>
    </citation>
    <scope>NUCLEOTIDE SEQUENCE</scope>
    <source>
        <strain evidence="1">TP-CH-4</strain>
    </source>
</reference>
<proteinExistence type="predicted"/>
<reference evidence="1" key="2">
    <citation type="submission" date="2020-03" db="EMBL/GenBank/DDBJ databases">
        <title>Flavobacteriaceae bacterium strain TP-CH-4, a member of the family Flavobacteriaceae isolated from a deep-sea seamount.</title>
        <authorList>
            <person name="Zhang D.-C."/>
        </authorList>
    </citation>
    <scope>NUCLEOTIDE SEQUENCE</scope>
    <source>
        <strain evidence="1">TP-CH-4</strain>
    </source>
</reference>
<keyword evidence="2" id="KW-1185">Reference proteome</keyword>
<dbReference type="RefSeq" id="WP_152574900.1">
    <property type="nucleotide sequence ID" value="NZ_VIKU02000004.1"/>
</dbReference>
<comment type="caution">
    <text evidence="1">The sequence shown here is derived from an EMBL/GenBank/DDBJ whole genome shotgun (WGS) entry which is preliminary data.</text>
</comment>
<accession>A0A967EBJ8</accession>
<sequence length="144" mass="17031">MKKKRLWLWNLLIVLTVIVCLLAFLAHSKNWTKIKPDKMQLLSGFYYKELQFSDIDSVQWVEKIPPMERLTGFSAFDKGKGIYREFKDSLTDEKVYVYVDNFSSQKIRLVYKDSLQLYVNMKDSTDTEALFQLLQSKIAMEEPK</sequence>
<evidence type="ECO:0000313" key="2">
    <source>
        <dbReference type="Proteomes" id="UP000707206"/>
    </source>
</evidence>